<dbReference type="KEGG" id="aft:BBF96_15125"/>
<dbReference type="Proteomes" id="UP000267250">
    <property type="component" value="Chromosome"/>
</dbReference>
<evidence type="ECO:0000313" key="2">
    <source>
        <dbReference type="Proteomes" id="UP000267250"/>
    </source>
</evidence>
<accession>A0A3S9T1Z9</accession>
<sequence length="62" mass="7522">MKYIKKPSLFKAAFFNIKEIIRRGGYRKYIIKCKKLILSDIEIFRLTILSRIEGEIRPHHRM</sequence>
<name>A0A3S9T1Z9_9FIRM</name>
<gene>
    <name evidence="1" type="ORF">BBF96_15125</name>
</gene>
<proteinExistence type="predicted"/>
<organism evidence="1 2">
    <name type="scientific">Anoxybacter fermentans</name>
    <dbReference type="NCBI Taxonomy" id="1323375"/>
    <lineage>
        <taxon>Bacteria</taxon>
        <taxon>Bacillati</taxon>
        <taxon>Bacillota</taxon>
        <taxon>Clostridia</taxon>
        <taxon>Halanaerobiales</taxon>
        <taxon>Anoxybacter</taxon>
    </lineage>
</organism>
<dbReference type="RefSeq" id="WP_127017950.1">
    <property type="nucleotide sequence ID" value="NZ_CP016379.1"/>
</dbReference>
<dbReference type="EMBL" id="CP016379">
    <property type="protein sequence ID" value="AZR74588.1"/>
    <property type="molecule type" value="Genomic_DNA"/>
</dbReference>
<evidence type="ECO:0000313" key="1">
    <source>
        <dbReference type="EMBL" id="AZR74588.1"/>
    </source>
</evidence>
<dbReference type="AlphaFoldDB" id="A0A3S9T1Z9"/>
<keyword evidence="2" id="KW-1185">Reference proteome</keyword>
<reference evidence="1 2" key="1">
    <citation type="submission" date="2016-07" db="EMBL/GenBank/DDBJ databases">
        <title>Genome and transcriptome analysis of iron-reducing fermentative bacteria Anoxybacter fermentans.</title>
        <authorList>
            <person name="Zeng X."/>
            <person name="Shao Z."/>
        </authorList>
    </citation>
    <scope>NUCLEOTIDE SEQUENCE [LARGE SCALE GENOMIC DNA]</scope>
    <source>
        <strain evidence="1 2">DY22613</strain>
    </source>
</reference>
<protein>
    <submittedName>
        <fullName evidence="1">Uncharacterized protein</fullName>
    </submittedName>
</protein>